<dbReference type="GO" id="GO:0005829">
    <property type="term" value="C:cytosol"/>
    <property type="evidence" value="ECO:0007669"/>
    <property type="project" value="TreeGrafter"/>
</dbReference>
<dbReference type="RefSeq" id="WP_245711140.1">
    <property type="nucleotide sequence ID" value="NZ_FOGF01000026.1"/>
</dbReference>
<dbReference type="Pfam" id="PF00293">
    <property type="entry name" value="NUDIX"/>
    <property type="match status" value="1"/>
</dbReference>
<feature type="coiled-coil region" evidence="3">
    <location>
        <begin position="171"/>
        <end position="198"/>
    </location>
</feature>
<dbReference type="GO" id="GO:0006753">
    <property type="term" value="P:nucleoside phosphate metabolic process"/>
    <property type="evidence" value="ECO:0007669"/>
    <property type="project" value="TreeGrafter"/>
</dbReference>
<dbReference type="CDD" id="cd03424">
    <property type="entry name" value="NUDIX_ADPRase_Nudt5_UGPPase_Nudt14"/>
    <property type="match status" value="1"/>
</dbReference>
<dbReference type="InterPro" id="IPR015797">
    <property type="entry name" value="NUDIX_hydrolase-like_dom_sf"/>
</dbReference>
<dbReference type="SUPFAM" id="SSF55811">
    <property type="entry name" value="Nudix"/>
    <property type="match status" value="1"/>
</dbReference>
<keyword evidence="3" id="KW-0175">Coiled coil</keyword>
<dbReference type="EMBL" id="FOGF01000026">
    <property type="protein sequence ID" value="SER21989.1"/>
    <property type="molecule type" value="Genomic_DNA"/>
</dbReference>
<sequence>MQNYEEKTIKKETLYDGRIFTIEHHTVSLPNGKESTRDIVLHNGAVCVLAVKDEKILFVRQYRKAVESHVLEIPAGKLDTKTEDPLEACKRELEEETNFRANNWSKVMTFYPSPGYCQEALHLYQAEELEEVLEGALPADEDEFLDIVWIELEEALQMIHNGEIIDGKTIIAIQQYKMQLLESKLARIEENLTKVAKELA</sequence>
<dbReference type="GO" id="GO:0019693">
    <property type="term" value="P:ribose phosphate metabolic process"/>
    <property type="evidence" value="ECO:0007669"/>
    <property type="project" value="TreeGrafter"/>
</dbReference>
<protein>
    <submittedName>
        <fullName evidence="5">ADP-ribose pyrophosphatase</fullName>
    </submittedName>
</protein>
<comment type="cofactor">
    <cofactor evidence="1">
        <name>Mg(2+)</name>
        <dbReference type="ChEBI" id="CHEBI:18420"/>
    </cofactor>
</comment>
<evidence type="ECO:0000313" key="6">
    <source>
        <dbReference type="Proteomes" id="UP000198556"/>
    </source>
</evidence>
<dbReference type="AlphaFoldDB" id="A0A1H9MES0"/>
<dbReference type="STRING" id="137733.SAMN05421767_12628"/>
<evidence type="ECO:0000259" key="4">
    <source>
        <dbReference type="PROSITE" id="PS51462"/>
    </source>
</evidence>
<name>A0A1H9MES0_9LACT</name>
<evidence type="ECO:0000256" key="1">
    <source>
        <dbReference type="ARBA" id="ARBA00001946"/>
    </source>
</evidence>
<dbReference type="InterPro" id="IPR000086">
    <property type="entry name" value="NUDIX_hydrolase_dom"/>
</dbReference>
<proteinExistence type="predicted"/>
<dbReference type="Gene3D" id="3.90.79.10">
    <property type="entry name" value="Nucleoside Triphosphate Pyrophosphohydrolase"/>
    <property type="match status" value="1"/>
</dbReference>
<reference evidence="5 6" key="1">
    <citation type="submission" date="2016-10" db="EMBL/GenBank/DDBJ databases">
        <authorList>
            <person name="de Groot N.N."/>
        </authorList>
    </citation>
    <scope>NUCLEOTIDE SEQUENCE [LARGE SCALE GENOMIC DNA]</scope>
    <source>
        <strain evidence="5 6">DSM 15827</strain>
    </source>
</reference>
<gene>
    <name evidence="5" type="ORF">SAMN05421767_12628</name>
</gene>
<dbReference type="PANTHER" id="PTHR11839:SF18">
    <property type="entry name" value="NUDIX HYDROLASE DOMAIN-CONTAINING PROTEIN"/>
    <property type="match status" value="1"/>
</dbReference>
<evidence type="ECO:0000256" key="3">
    <source>
        <dbReference type="SAM" id="Coils"/>
    </source>
</evidence>
<dbReference type="PANTHER" id="PTHR11839">
    <property type="entry name" value="UDP/ADP-SUGAR PYROPHOSPHATASE"/>
    <property type="match status" value="1"/>
</dbReference>
<accession>A0A1H9MES0</accession>
<evidence type="ECO:0000256" key="2">
    <source>
        <dbReference type="ARBA" id="ARBA00022801"/>
    </source>
</evidence>
<evidence type="ECO:0000313" key="5">
    <source>
        <dbReference type="EMBL" id="SER21989.1"/>
    </source>
</evidence>
<dbReference type="PROSITE" id="PS51462">
    <property type="entry name" value="NUDIX"/>
    <property type="match status" value="1"/>
</dbReference>
<dbReference type="Proteomes" id="UP000198556">
    <property type="component" value="Unassembled WGS sequence"/>
</dbReference>
<dbReference type="GO" id="GO:0016787">
    <property type="term" value="F:hydrolase activity"/>
    <property type="evidence" value="ECO:0007669"/>
    <property type="project" value="UniProtKB-KW"/>
</dbReference>
<dbReference type="FunFam" id="3.90.79.10:FF:000024">
    <property type="entry name" value="ADP-ribose pyrophosphatase"/>
    <property type="match status" value="1"/>
</dbReference>
<keyword evidence="6" id="KW-1185">Reference proteome</keyword>
<feature type="domain" description="Nudix hydrolase" evidence="4">
    <location>
        <begin position="40"/>
        <end position="172"/>
    </location>
</feature>
<organism evidence="5 6">
    <name type="scientific">Granulicatella balaenopterae</name>
    <dbReference type="NCBI Taxonomy" id="137733"/>
    <lineage>
        <taxon>Bacteria</taxon>
        <taxon>Bacillati</taxon>
        <taxon>Bacillota</taxon>
        <taxon>Bacilli</taxon>
        <taxon>Lactobacillales</taxon>
        <taxon>Carnobacteriaceae</taxon>
        <taxon>Granulicatella</taxon>
    </lineage>
</organism>
<keyword evidence="2" id="KW-0378">Hydrolase</keyword>